<feature type="signal peptide" evidence="1">
    <location>
        <begin position="1"/>
        <end position="18"/>
    </location>
</feature>
<gene>
    <name evidence="2" type="ORF">ALO43_04389</name>
</gene>
<evidence type="ECO:0000256" key="1">
    <source>
        <dbReference type="SAM" id="SignalP"/>
    </source>
</evidence>
<evidence type="ECO:0000313" key="3">
    <source>
        <dbReference type="Proteomes" id="UP000050523"/>
    </source>
</evidence>
<sequence length="106" mass="11857">MNRLCCLLLAILPVTAYAYPIDVEKQYQGVKVDYVTHDVYHDTGSITVTNYGDVDAKCSVMFTNGPEAPRTRHVQIGAGKSVDVSSRFNRIIIKLRIRLACQPARE</sequence>
<accession>A0AA40TVX9</accession>
<protein>
    <recommendedName>
        <fullName evidence="4">3-phosphoglycerate kinase</fullName>
    </recommendedName>
</protein>
<dbReference type="EMBL" id="LJRO01000117">
    <property type="protein sequence ID" value="KPZ04342.1"/>
    <property type="molecule type" value="Genomic_DNA"/>
</dbReference>
<feature type="chain" id="PRO_5041457827" description="3-phosphoglycerate kinase" evidence="1">
    <location>
        <begin position="19"/>
        <end position="106"/>
    </location>
</feature>
<comment type="caution">
    <text evidence="2">The sequence shown here is derived from an EMBL/GenBank/DDBJ whole genome shotgun (WGS) entry which is preliminary data.</text>
</comment>
<evidence type="ECO:0000313" key="2">
    <source>
        <dbReference type="EMBL" id="KPZ04342.1"/>
    </source>
</evidence>
<dbReference type="RefSeq" id="WP_054997397.1">
    <property type="nucleotide sequence ID" value="NZ_LJRO01000117.1"/>
</dbReference>
<name>A0AA40TVX9_9PSED</name>
<evidence type="ECO:0008006" key="4">
    <source>
        <dbReference type="Google" id="ProtNLM"/>
    </source>
</evidence>
<organism evidence="2 3">
    <name type="scientific">Pseudomonas tremae</name>
    <dbReference type="NCBI Taxonomy" id="200454"/>
    <lineage>
        <taxon>Bacteria</taxon>
        <taxon>Pseudomonadati</taxon>
        <taxon>Pseudomonadota</taxon>
        <taxon>Gammaproteobacteria</taxon>
        <taxon>Pseudomonadales</taxon>
        <taxon>Pseudomonadaceae</taxon>
        <taxon>Pseudomonas</taxon>
    </lineage>
</organism>
<keyword evidence="1" id="KW-0732">Signal</keyword>
<reference evidence="2 3" key="1">
    <citation type="submission" date="2015-09" db="EMBL/GenBank/DDBJ databases">
        <title>Genome announcement of multiple Pseudomonas syringae strains.</title>
        <authorList>
            <person name="Thakur S."/>
            <person name="Wang P.W."/>
            <person name="Gong Y."/>
            <person name="Weir B.S."/>
            <person name="Guttman D.S."/>
        </authorList>
    </citation>
    <scope>NUCLEOTIDE SEQUENCE [LARGE SCALE GENOMIC DNA]</scope>
    <source>
        <strain evidence="2 3">ICMP9151</strain>
    </source>
</reference>
<dbReference type="AlphaFoldDB" id="A0AA40TVX9"/>
<proteinExistence type="predicted"/>
<dbReference type="Proteomes" id="UP000050523">
    <property type="component" value="Unassembled WGS sequence"/>
</dbReference>